<proteinExistence type="predicted"/>
<accession>A0A0F3H0X3</accession>
<organism evidence="1 2">
    <name type="scientific">Streptococcus infantis</name>
    <dbReference type="NCBI Taxonomy" id="68892"/>
    <lineage>
        <taxon>Bacteria</taxon>
        <taxon>Bacillati</taxon>
        <taxon>Bacillota</taxon>
        <taxon>Bacilli</taxon>
        <taxon>Lactobacillales</taxon>
        <taxon>Streptococcaceae</taxon>
        <taxon>Streptococcus</taxon>
    </lineage>
</organism>
<reference evidence="1 2" key="1">
    <citation type="submission" date="2015-02" db="EMBL/GenBank/DDBJ databases">
        <title>Evolution of amylase-binding proteins of oral streptococcal species.</title>
        <authorList>
            <person name="Haase E.M."/>
        </authorList>
    </citation>
    <scope>NUCLEOTIDE SEQUENCE [LARGE SCALE GENOMIC DNA]</scope>
    <source>
        <strain evidence="1 2">UC6950A</strain>
    </source>
</reference>
<evidence type="ECO:0000313" key="1">
    <source>
        <dbReference type="EMBL" id="KJU87811.1"/>
    </source>
</evidence>
<dbReference type="RefSeq" id="WP_045763929.1">
    <property type="nucleotide sequence ID" value="NZ_JYOV01000028.1"/>
</dbReference>
<protein>
    <submittedName>
        <fullName evidence="1">Uncharacterized protein</fullName>
    </submittedName>
</protein>
<dbReference type="Proteomes" id="UP000033405">
    <property type="component" value="Unassembled WGS sequence"/>
</dbReference>
<sequence length="89" mass="10595">MDKEKKKKLLAEYKQQQKKEFEASLSITREIFLDLFDFLDQELESLTCPADFTLTISFLKGRDLYSSKIKFKPRQRRLAVLKYSLRLVS</sequence>
<dbReference type="AlphaFoldDB" id="A0A0F3H0X3"/>
<dbReference type="EMBL" id="JYOV01000028">
    <property type="protein sequence ID" value="KJU87811.1"/>
    <property type="molecule type" value="Genomic_DNA"/>
</dbReference>
<evidence type="ECO:0000313" key="2">
    <source>
        <dbReference type="Proteomes" id="UP000033405"/>
    </source>
</evidence>
<name>A0A0F3H0X3_9STRE</name>
<dbReference type="PATRIC" id="fig|28037.218.peg.1915"/>
<gene>
    <name evidence="1" type="ORF">TZ96_01952</name>
</gene>
<comment type="caution">
    <text evidence="1">The sequence shown here is derived from an EMBL/GenBank/DDBJ whole genome shotgun (WGS) entry which is preliminary data.</text>
</comment>